<comment type="caution">
    <text evidence="1">The sequence shown here is derived from an EMBL/GenBank/DDBJ whole genome shotgun (WGS) entry which is preliminary data.</text>
</comment>
<dbReference type="RefSeq" id="WP_413272718.1">
    <property type="nucleotide sequence ID" value="NZ_JBHFNQ010000174.1"/>
</dbReference>
<evidence type="ECO:0000313" key="2">
    <source>
        <dbReference type="Proteomes" id="UP001576774"/>
    </source>
</evidence>
<name>A0ABV4XA54_9CYAN</name>
<proteinExistence type="predicted"/>
<gene>
    <name evidence="1" type="ORF">ACE1CC_22725</name>
</gene>
<dbReference type="Proteomes" id="UP001576774">
    <property type="component" value="Unassembled WGS sequence"/>
</dbReference>
<accession>A0ABV4XA54</accession>
<dbReference type="EMBL" id="JBHFNQ010000174">
    <property type="protein sequence ID" value="MFB2879682.1"/>
    <property type="molecule type" value="Genomic_DNA"/>
</dbReference>
<protein>
    <submittedName>
        <fullName evidence="1">Uncharacterized protein</fullName>
    </submittedName>
</protein>
<evidence type="ECO:0000313" key="1">
    <source>
        <dbReference type="EMBL" id="MFB2879682.1"/>
    </source>
</evidence>
<sequence>MTTVKFNVPFESLIEAITSLDLEKKRELLEILEDLVFESEESLEEEPQVLAEIEEARKAYQVGDYQTIQEYIASQSRKSS</sequence>
<reference evidence="1 2" key="1">
    <citation type="submission" date="2024-09" db="EMBL/GenBank/DDBJ databases">
        <title>Floridaenema gen nov. (Aerosakkonemataceae, Aerosakkonematales ord. nov., Cyanobacteria) from benthic tropical and subtropical fresh waters, with the description of four new species.</title>
        <authorList>
            <person name="Moretto J.A."/>
            <person name="Berthold D.E."/>
            <person name="Lefler F.W."/>
            <person name="Huang I.-S."/>
            <person name="Laughinghouse H. IV."/>
        </authorList>
    </citation>
    <scope>NUCLEOTIDE SEQUENCE [LARGE SCALE GENOMIC DNA]</scope>
    <source>
        <strain evidence="1 2">BLCC-F46</strain>
    </source>
</reference>
<keyword evidence="2" id="KW-1185">Reference proteome</keyword>
<organism evidence="1 2">
    <name type="scientific">Floridaenema aerugineum BLCC-F46</name>
    <dbReference type="NCBI Taxonomy" id="3153654"/>
    <lineage>
        <taxon>Bacteria</taxon>
        <taxon>Bacillati</taxon>
        <taxon>Cyanobacteriota</taxon>
        <taxon>Cyanophyceae</taxon>
        <taxon>Oscillatoriophycideae</taxon>
        <taxon>Aerosakkonematales</taxon>
        <taxon>Aerosakkonemataceae</taxon>
        <taxon>Floridanema</taxon>
        <taxon>Floridanema aerugineum</taxon>
    </lineage>
</organism>